<protein>
    <submittedName>
        <fullName evidence="1">BSP-domain-containing protein</fullName>
    </submittedName>
</protein>
<reference evidence="1 2" key="1">
    <citation type="journal article" date="2022" name="New Phytol.">
        <title>Ecological generalism drives hyperdiversity of secondary metabolite gene clusters in xylarialean endophytes.</title>
        <authorList>
            <person name="Franco M.E.E."/>
            <person name="Wisecaver J.H."/>
            <person name="Arnold A.E."/>
            <person name="Ju Y.M."/>
            <person name="Slot J.C."/>
            <person name="Ahrendt S."/>
            <person name="Moore L.P."/>
            <person name="Eastman K.E."/>
            <person name="Scott K."/>
            <person name="Konkel Z."/>
            <person name="Mondo S.J."/>
            <person name="Kuo A."/>
            <person name="Hayes R.D."/>
            <person name="Haridas S."/>
            <person name="Andreopoulos B."/>
            <person name="Riley R."/>
            <person name="LaButti K."/>
            <person name="Pangilinan J."/>
            <person name="Lipzen A."/>
            <person name="Amirebrahimi M."/>
            <person name="Yan J."/>
            <person name="Adam C."/>
            <person name="Keymanesh K."/>
            <person name="Ng V."/>
            <person name="Louie K."/>
            <person name="Northen T."/>
            <person name="Drula E."/>
            <person name="Henrissat B."/>
            <person name="Hsieh H.M."/>
            <person name="Youens-Clark K."/>
            <person name="Lutzoni F."/>
            <person name="Miadlikowska J."/>
            <person name="Eastwood D.C."/>
            <person name="Hamelin R.C."/>
            <person name="Grigoriev I.V."/>
            <person name="U'Ren J.M."/>
        </authorList>
    </citation>
    <scope>NUCLEOTIDE SEQUENCE [LARGE SCALE GENOMIC DNA]</scope>
    <source>
        <strain evidence="1 2">CBS 119005</strain>
    </source>
</reference>
<dbReference type="EMBL" id="MU393431">
    <property type="protein sequence ID" value="KAI4869384.1"/>
    <property type="molecule type" value="Genomic_DNA"/>
</dbReference>
<evidence type="ECO:0000313" key="2">
    <source>
        <dbReference type="Proteomes" id="UP001497700"/>
    </source>
</evidence>
<keyword evidence="2" id="KW-1185">Reference proteome</keyword>
<name>A0ACB9ZDX3_9PEZI</name>
<accession>A0ACB9ZDX3</accession>
<sequence>MSLPDSDRNLSGVNNLDIHLRVSIEDSVAEKNKDQSKPTPSMPLPPNTTPAPKPVFMPGMSHRTEAPPPAAPTSSAIPVPPPKEDEIPDQPTETKADKETSSIELPRLRLHIQDIAHEGSSVFLSAVNASTVLRSSIQAIDKHLYSSLFTSPASTSTSTPTSTSAFPRRPHPPPTRSVTLILRDMDGVAYTTGSDLDSDHKEIHFSLRYIKSIAPPSRRTAEIAGVVTHELVHCYQWNGKGAAPGGLIEGVADWVRLQCDLAPPHWRREVAGKWDAGYQHTAYLLQYLEDRFGEGTVRKINDKLRRDKYEEKAFWTELLGRPIEQLFDDYKETLEKKQ</sequence>
<comment type="caution">
    <text evidence="1">The sequence shown here is derived from an EMBL/GenBank/DDBJ whole genome shotgun (WGS) entry which is preliminary data.</text>
</comment>
<organism evidence="1 2">
    <name type="scientific">Hypoxylon rubiginosum</name>
    <dbReference type="NCBI Taxonomy" id="110542"/>
    <lineage>
        <taxon>Eukaryota</taxon>
        <taxon>Fungi</taxon>
        <taxon>Dikarya</taxon>
        <taxon>Ascomycota</taxon>
        <taxon>Pezizomycotina</taxon>
        <taxon>Sordariomycetes</taxon>
        <taxon>Xylariomycetidae</taxon>
        <taxon>Xylariales</taxon>
        <taxon>Hypoxylaceae</taxon>
        <taxon>Hypoxylon</taxon>
    </lineage>
</organism>
<gene>
    <name evidence="1" type="ORF">F4820DRAFT_30821</name>
</gene>
<dbReference type="Proteomes" id="UP001497700">
    <property type="component" value="Unassembled WGS sequence"/>
</dbReference>
<proteinExistence type="predicted"/>
<evidence type="ECO:0000313" key="1">
    <source>
        <dbReference type="EMBL" id="KAI4869384.1"/>
    </source>
</evidence>